<accession>A0ACB6ZA09</accession>
<comment type="caution">
    <text evidence="1">The sequence shown here is derived from an EMBL/GenBank/DDBJ whole genome shotgun (WGS) entry which is preliminary data.</text>
</comment>
<gene>
    <name evidence="1" type="ORF">BDM02DRAFT_3119027</name>
</gene>
<protein>
    <submittedName>
        <fullName evidence="1">Cyclase</fullName>
    </submittedName>
</protein>
<name>A0ACB6ZA09_THEGA</name>
<evidence type="ECO:0000313" key="1">
    <source>
        <dbReference type="EMBL" id="KAF9646188.1"/>
    </source>
</evidence>
<keyword evidence="2" id="KW-1185">Reference proteome</keyword>
<dbReference type="EMBL" id="MU118065">
    <property type="protein sequence ID" value="KAF9646188.1"/>
    <property type="molecule type" value="Genomic_DNA"/>
</dbReference>
<organism evidence="1 2">
    <name type="scientific">Thelephora ganbajun</name>
    <name type="common">Ganba fungus</name>
    <dbReference type="NCBI Taxonomy" id="370292"/>
    <lineage>
        <taxon>Eukaryota</taxon>
        <taxon>Fungi</taxon>
        <taxon>Dikarya</taxon>
        <taxon>Basidiomycota</taxon>
        <taxon>Agaricomycotina</taxon>
        <taxon>Agaricomycetes</taxon>
        <taxon>Thelephorales</taxon>
        <taxon>Thelephoraceae</taxon>
        <taxon>Thelephora</taxon>
    </lineage>
</organism>
<proteinExistence type="predicted"/>
<reference evidence="1" key="1">
    <citation type="submission" date="2019-10" db="EMBL/GenBank/DDBJ databases">
        <authorList>
            <consortium name="DOE Joint Genome Institute"/>
            <person name="Kuo A."/>
            <person name="Miyauchi S."/>
            <person name="Kiss E."/>
            <person name="Drula E."/>
            <person name="Kohler A."/>
            <person name="Sanchez-Garcia M."/>
            <person name="Andreopoulos B."/>
            <person name="Barry K.W."/>
            <person name="Bonito G."/>
            <person name="Buee M."/>
            <person name="Carver A."/>
            <person name="Chen C."/>
            <person name="Cichocki N."/>
            <person name="Clum A."/>
            <person name="Culley D."/>
            <person name="Crous P.W."/>
            <person name="Fauchery L."/>
            <person name="Girlanda M."/>
            <person name="Hayes R."/>
            <person name="Keri Z."/>
            <person name="Labutti K."/>
            <person name="Lipzen A."/>
            <person name="Lombard V."/>
            <person name="Magnuson J."/>
            <person name="Maillard F."/>
            <person name="Morin E."/>
            <person name="Murat C."/>
            <person name="Nolan M."/>
            <person name="Ohm R."/>
            <person name="Pangilinan J."/>
            <person name="Pereira M."/>
            <person name="Perotto S."/>
            <person name="Peter M."/>
            <person name="Riley R."/>
            <person name="Sitrit Y."/>
            <person name="Stielow B."/>
            <person name="Szollosi G."/>
            <person name="Zifcakova L."/>
            <person name="Stursova M."/>
            <person name="Spatafora J.W."/>
            <person name="Tedersoo L."/>
            <person name="Vaario L.-M."/>
            <person name="Yamada A."/>
            <person name="Yan M."/>
            <person name="Wang P."/>
            <person name="Xu J."/>
            <person name="Bruns T."/>
            <person name="Baldrian P."/>
            <person name="Vilgalys R."/>
            <person name="Henrissat B."/>
            <person name="Grigoriev I.V."/>
            <person name="Hibbett D."/>
            <person name="Nagy L.G."/>
            <person name="Martin F.M."/>
        </authorList>
    </citation>
    <scope>NUCLEOTIDE SEQUENCE</scope>
    <source>
        <strain evidence="1">P2</strain>
    </source>
</reference>
<sequence>MVVSRRCDYVRIELPYWTKCKLTTVGVTAKTPPSDAARLKEMPKIVDLTHTLDSDIHTYPEDPKFSAKPAFEFPKGNGCRVHALCLGTHTGTHADAPYHFYKDGKRIDEVPLEWLIGRPVVIDLSSLVSEEGFRIEWEHLVEYEEEIRKAGQGDKILLIRTGWDTWFSRERSQTYLLHPYFTRDVAAKLLEHGIRIFCVDTLNPDSTYIEPAVLARPTWRSFVISPAKLNWLAKF</sequence>
<reference evidence="1" key="2">
    <citation type="journal article" date="2020" name="Nat. Commun.">
        <title>Large-scale genome sequencing of mycorrhizal fungi provides insights into the early evolution of symbiotic traits.</title>
        <authorList>
            <person name="Miyauchi S."/>
            <person name="Kiss E."/>
            <person name="Kuo A."/>
            <person name="Drula E."/>
            <person name="Kohler A."/>
            <person name="Sanchez-Garcia M."/>
            <person name="Morin E."/>
            <person name="Andreopoulos B."/>
            <person name="Barry K.W."/>
            <person name="Bonito G."/>
            <person name="Buee M."/>
            <person name="Carver A."/>
            <person name="Chen C."/>
            <person name="Cichocki N."/>
            <person name="Clum A."/>
            <person name="Culley D."/>
            <person name="Crous P.W."/>
            <person name="Fauchery L."/>
            <person name="Girlanda M."/>
            <person name="Hayes R.D."/>
            <person name="Keri Z."/>
            <person name="LaButti K."/>
            <person name="Lipzen A."/>
            <person name="Lombard V."/>
            <person name="Magnuson J."/>
            <person name="Maillard F."/>
            <person name="Murat C."/>
            <person name="Nolan M."/>
            <person name="Ohm R.A."/>
            <person name="Pangilinan J."/>
            <person name="Pereira M.F."/>
            <person name="Perotto S."/>
            <person name="Peter M."/>
            <person name="Pfister S."/>
            <person name="Riley R."/>
            <person name="Sitrit Y."/>
            <person name="Stielow J.B."/>
            <person name="Szollosi G."/>
            <person name="Zifcakova L."/>
            <person name="Stursova M."/>
            <person name="Spatafora J.W."/>
            <person name="Tedersoo L."/>
            <person name="Vaario L.M."/>
            <person name="Yamada A."/>
            <person name="Yan M."/>
            <person name="Wang P."/>
            <person name="Xu J."/>
            <person name="Bruns T."/>
            <person name="Baldrian P."/>
            <person name="Vilgalys R."/>
            <person name="Dunand C."/>
            <person name="Henrissat B."/>
            <person name="Grigoriev I.V."/>
            <person name="Hibbett D."/>
            <person name="Nagy L.G."/>
            <person name="Martin F.M."/>
        </authorList>
    </citation>
    <scope>NUCLEOTIDE SEQUENCE</scope>
    <source>
        <strain evidence="1">P2</strain>
    </source>
</reference>
<dbReference type="Proteomes" id="UP000886501">
    <property type="component" value="Unassembled WGS sequence"/>
</dbReference>
<evidence type="ECO:0000313" key="2">
    <source>
        <dbReference type="Proteomes" id="UP000886501"/>
    </source>
</evidence>